<name>A0ABR1G658_AURAN</name>
<evidence type="ECO:0000313" key="8">
    <source>
        <dbReference type="Proteomes" id="UP001363151"/>
    </source>
</evidence>
<dbReference type="PANTHER" id="PTHR23291">
    <property type="entry name" value="BAX INHIBITOR-RELATED"/>
    <property type="match status" value="1"/>
</dbReference>
<feature type="transmembrane region" description="Helical" evidence="5">
    <location>
        <begin position="280"/>
        <end position="299"/>
    </location>
</feature>
<evidence type="ECO:0000256" key="6">
    <source>
        <dbReference type="SAM" id="SignalP"/>
    </source>
</evidence>
<feature type="transmembrane region" description="Helical" evidence="5">
    <location>
        <begin position="219"/>
        <end position="239"/>
    </location>
</feature>
<feature type="chain" id="PRO_5047403416" evidence="6">
    <location>
        <begin position="23"/>
        <end position="308"/>
    </location>
</feature>
<evidence type="ECO:0000256" key="5">
    <source>
        <dbReference type="RuleBase" id="RU004379"/>
    </source>
</evidence>
<reference evidence="7 8" key="1">
    <citation type="submission" date="2024-03" db="EMBL/GenBank/DDBJ databases">
        <title>Aureococcus anophagefferens CCMP1851 and Kratosvirus quantuckense: Draft genome of a second virus-susceptible host strain in the model system.</title>
        <authorList>
            <person name="Chase E."/>
            <person name="Truchon A.R."/>
            <person name="Schepens W."/>
            <person name="Wilhelm S.W."/>
        </authorList>
    </citation>
    <scope>NUCLEOTIDE SEQUENCE [LARGE SCALE GENOMIC DNA]</scope>
    <source>
        <strain evidence="7 8">CCMP1851</strain>
    </source>
</reference>
<evidence type="ECO:0000256" key="3">
    <source>
        <dbReference type="ARBA" id="ARBA00022989"/>
    </source>
</evidence>
<dbReference type="Proteomes" id="UP001363151">
    <property type="component" value="Unassembled WGS sequence"/>
</dbReference>
<organism evidence="7 8">
    <name type="scientific">Aureococcus anophagefferens</name>
    <name type="common">Harmful bloom alga</name>
    <dbReference type="NCBI Taxonomy" id="44056"/>
    <lineage>
        <taxon>Eukaryota</taxon>
        <taxon>Sar</taxon>
        <taxon>Stramenopiles</taxon>
        <taxon>Ochrophyta</taxon>
        <taxon>Pelagophyceae</taxon>
        <taxon>Pelagomonadales</taxon>
        <taxon>Pelagomonadaceae</taxon>
        <taxon>Aureococcus</taxon>
    </lineage>
</organism>
<feature type="signal peptide" evidence="6">
    <location>
        <begin position="1"/>
        <end position="22"/>
    </location>
</feature>
<evidence type="ECO:0000256" key="2">
    <source>
        <dbReference type="ARBA" id="ARBA00022692"/>
    </source>
</evidence>
<dbReference type="PANTHER" id="PTHR23291:SF50">
    <property type="entry name" value="PROTEIN LIFEGUARD 4"/>
    <property type="match status" value="1"/>
</dbReference>
<sequence length="308" mass="32504">MLLLLLCGAAALPAVRLRGGSSQPTAVRLRGGSSQPTRWVTPQQDAWAKHRSAARSIVPSSGTSQLRPESIDDVVDAKPLDELLDRDSRVVFVRRVYGLLTANLALTALACVLGSAHPAAVRYLITQPLGRVLFGVCAAVGFVTPLALSFAPSLRRDPSSSLALFSLFAFAESAVVGVAASAYKLQSVLLALLQTGAATGALTAYAFQPNAKYDLTQVGSALLAGLMVLTVSTVAGVLLKVPMNSLAGSTVGALLFSAFIVHDTQLVVGGKKRQLNTSDYVLGAITLYLDIINLFFYLLRLFGEMQND</sequence>
<dbReference type="Pfam" id="PF01027">
    <property type="entry name" value="Bax1-I"/>
    <property type="match status" value="1"/>
</dbReference>
<keyword evidence="3 5" id="KW-1133">Transmembrane helix</keyword>
<feature type="transmembrane region" description="Helical" evidence="5">
    <location>
        <begin position="132"/>
        <end position="150"/>
    </location>
</feature>
<keyword evidence="8" id="KW-1185">Reference proteome</keyword>
<protein>
    <submittedName>
        <fullName evidence="7">Bax inhibitor-like protein</fullName>
    </submittedName>
</protein>
<keyword evidence="6" id="KW-0732">Signal</keyword>
<feature type="transmembrane region" description="Helical" evidence="5">
    <location>
        <begin position="96"/>
        <end position="120"/>
    </location>
</feature>
<comment type="similarity">
    <text evidence="5">Belongs to the BI1 family.</text>
</comment>
<dbReference type="EMBL" id="JBBJCI010000087">
    <property type="protein sequence ID" value="KAK7248671.1"/>
    <property type="molecule type" value="Genomic_DNA"/>
</dbReference>
<gene>
    <name evidence="7" type="ORF">SO694_00040050</name>
</gene>
<evidence type="ECO:0000256" key="4">
    <source>
        <dbReference type="ARBA" id="ARBA00023136"/>
    </source>
</evidence>
<feature type="transmembrane region" description="Helical" evidence="5">
    <location>
        <begin position="246"/>
        <end position="268"/>
    </location>
</feature>
<keyword evidence="4 5" id="KW-0472">Membrane</keyword>
<proteinExistence type="inferred from homology"/>
<accession>A0ABR1G658</accession>
<comment type="caution">
    <text evidence="7">The sequence shown here is derived from an EMBL/GenBank/DDBJ whole genome shotgun (WGS) entry which is preliminary data.</text>
</comment>
<keyword evidence="2 5" id="KW-0812">Transmembrane</keyword>
<evidence type="ECO:0000313" key="7">
    <source>
        <dbReference type="EMBL" id="KAK7248671.1"/>
    </source>
</evidence>
<feature type="transmembrane region" description="Helical" evidence="5">
    <location>
        <begin position="188"/>
        <end position="207"/>
    </location>
</feature>
<comment type="subcellular location">
    <subcellularLocation>
        <location evidence="1">Membrane</location>
        <topology evidence="1">Multi-pass membrane protein</topology>
    </subcellularLocation>
</comment>
<dbReference type="InterPro" id="IPR006214">
    <property type="entry name" value="Bax_inhibitor_1-related"/>
</dbReference>
<feature type="transmembrane region" description="Helical" evidence="5">
    <location>
        <begin position="162"/>
        <end position="181"/>
    </location>
</feature>
<evidence type="ECO:0000256" key="1">
    <source>
        <dbReference type="ARBA" id="ARBA00004141"/>
    </source>
</evidence>